<gene>
    <name evidence="1" type="ORF">APUU_41723S</name>
</gene>
<organism evidence="1 2">
    <name type="scientific">Aspergillus puulaauensis</name>
    <dbReference type="NCBI Taxonomy" id="1220207"/>
    <lineage>
        <taxon>Eukaryota</taxon>
        <taxon>Fungi</taxon>
        <taxon>Dikarya</taxon>
        <taxon>Ascomycota</taxon>
        <taxon>Pezizomycotina</taxon>
        <taxon>Eurotiomycetes</taxon>
        <taxon>Eurotiomycetidae</taxon>
        <taxon>Eurotiales</taxon>
        <taxon>Aspergillaceae</taxon>
        <taxon>Aspergillus</taxon>
    </lineage>
</organism>
<dbReference type="RefSeq" id="XP_041557473.1">
    <property type="nucleotide sequence ID" value="XM_041704938.1"/>
</dbReference>
<accession>A0A7R7XPZ6</accession>
<dbReference type="EMBL" id="AP024446">
    <property type="protein sequence ID" value="BCS25279.1"/>
    <property type="molecule type" value="Genomic_DNA"/>
</dbReference>
<dbReference type="OrthoDB" id="10595770at2759"/>
<dbReference type="GeneID" id="64975284"/>
<name>A0A7R7XPZ6_9EURO</name>
<reference evidence="1" key="1">
    <citation type="submission" date="2021-01" db="EMBL/GenBank/DDBJ databases">
        <authorList>
            <consortium name="Aspergillus puulaauensis MK2 genome sequencing consortium"/>
            <person name="Kazuki M."/>
            <person name="Futagami T."/>
        </authorList>
    </citation>
    <scope>NUCLEOTIDE SEQUENCE</scope>
    <source>
        <strain evidence="1">MK2</strain>
    </source>
</reference>
<reference evidence="1" key="2">
    <citation type="submission" date="2021-02" db="EMBL/GenBank/DDBJ databases">
        <title>Aspergillus puulaauensis MK2 genome sequence.</title>
        <authorList>
            <person name="Futagami T."/>
            <person name="Mori K."/>
            <person name="Kadooka C."/>
            <person name="Tanaka T."/>
        </authorList>
    </citation>
    <scope>NUCLEOTIDE SEQUENCE</scope>
    <source>
        <strain evidence="1">MK2</strain>
    </source>
</reference>
<protein>
    <submittedName>
        <fullName evidence="1">Uncharacterized protein</fullName>
    </submittedName>
</protein>
<evidence type="ECO:0000313" key="2">
    <source>
        <dbReference type="Proteomes" id="UP000654913"/>
    </source>
</evidence>
<dbReference type="Proteomes" id="UP000654913">
    <property type="component" value="Chromosome 4"/>
</dbReference>
<dbReference type="KEGG" id="apuu:APUU_41723S"/>
<dbReference type="AlphaFoldDB" id="A0A7R7XPZ6"/>
<evidence type="ECO:0000313" key="1">
    <source>
        <dbReference type="EMBL" id="BCS25279.1"/>
    </source>
</evidence>
<proteinExistence type="predicted"/>
<keyword evidence="2" id="KW-1185">Reference proteome</keyword>
<sequence>MALCLRQPIHITREVYNFEADRLTVNDIKDDGASPGVYDEEMKRIMLIITVSMCDLCIMLTDALALVYPQVLPTVRVPEQCLLLALEVQRVRGSLDAWYSGMQYHMSVFPVYQRSGGPAILFQNLLQIYFHSTRILLANYEIQMEVEFCLIQIQSQESISRNSTELQ</sequence>